<dbReference type="EMBL" id="CP090166">
    <property type="protein sequence ID" value="UJO16085.1"/>
    <property type="molecule type" value="Genomic_DNA"/>
</dbReference>
<evidence type="ECO:0000313" key="2">
    <source>
        <dbReference type="EMBL" id="UJO16085.1"/>
    </source>
</evidence>
<dbReference type="Proteomes" id="UP000756132">
    <property type="component" value="Chromosome 4"/>
</dbReference>
<reference evidence="2" key="1">
    <citation type="submission" date="2021-12" db="EMBL/GenBank/DDBJ databases">
        <authorList>
            <person name="Zaccaron A."/>
            <person name="Stergiopoulos I."/>
        </authorList>
    </citation>
    <scope>NUCLEOTIDE SEQUENCE</scope>
    <source>
        <strain evidence="2">Race5_Kim</strain>
    </source>
</reference>
<dbReference type="KEGG" id="ffu:CLAFUR5_05165"/>
<keyword evidence="3" id="KW-1185">Reference proteome</keyword>
<feature type="compositionally biased region" description="Basic and acidic residues" evidence="1">
    <location>
        <begin position="66"/>
        <end position="84"/>
    </location>
</feature>
<evidence type="ECO:0000313" key="3">
    <source>
        <dbReference type="Proteomes" id="UP000756132"/>
    </source>
</evidence>
<reference evidence="2" key="2">
    <citation type="journal article" date="2022" name="Microb. Genom.">
        <title>A chromosome-scale genome assembly of the tomato pathogen Cladosporium fulvum reveals a compartmentalized genome architecture and the presence of a dispensable chromosome.</title>
        <authorList>
            <person name="Zaccaron A.Z."/>
            <person name="Chen L.H."/>
            <person name="Samaras A."/>
            <person name="Stergiopoulos I."/>
        </authorList>
    </citation>
    <scope>NUCLEOTIDE SEQUENCE</scope>
    <source>
        <strain evidence="2">Race5_Kim</strain>
    </source>
</reference>
<dbReference type="RefSeq" id="XP_047760451.1">
    <property type="nucleotide sequence ID" value="XM_047904313.1"/>
</dbReference>
<accession>A0A9Q8LEN2</accession>
<evidence type="ECO:0000256" key="1">
    <source>
        <dbReference type="SAM" id="MobiDB-lite"/>
    </source>
</evidence>
<dbReference type="GeneID" id="71985043"/>
<gene>
    <name evidence="2" type="ORF">CLAFUR5_05165</name>
</gene>
<dbReference type="AlphaFoldDB" id="A0A9Q8LEN2"/>
<sequence length="84" mass="9995">MGSRAINMPHPNGDPTLEEKLALFTKKRDQYRKEEAGIKERREKREALKQKEAEEAKDRKARQKERRNEKKSSKEWKDGKGWSL</sequence>
<proteinExistence type="predicted"/>
<feature type="compositionally biased region" description="Basic and acidic residues" evidence="1">
    <location>
        <begin position="17"/>
        <end position="58"/>
    </location>
</feature>
<feature type="region of interest" description="Disordered" evidence="1">
    <location>
        <begin position="1"/>
        <end position="84"/>
    </location>
</feature>
<organism evidence="2 3">
    <name type="scientific">Passalora fulva</name>
    <name type="common">Tomato leaf mold</name>
    <name type="synonym">Cladosporium fulvum</name>
    <dbReference type="NCBI Taxonomy" id="5499"/>
    <lineage>
        <taxon>Eukaryota</taxon>
        <taxon>Fungi</taxon>
        <taxon>Dikarya</taxon>
        <taxon>Ascomycota</taxon>
        <taxon>Pezizomycotina</taxon>
        <taxon>Dothideomycetes</taxon>
        <taxon>Dothideomycetidae</taxon>
        <taxon>Mycosphaerellales</taxon>
        <taxon>Mycosphaerellaceae</taxon>
        <taxon>Fulvia</taxon>
    </lineage>
</organism>
<name>A0A9Q8LEN2_PASFU</name>
<protein>
    <submittedName>
        <fullName evidence="2">Uncharacterized protein</fullName>
    </submittedName>
</protein>